<dbReference type="PROSITE" id="PS50261">
    <property type="entry name" value="G_PROTEIN_RECEP_F2_4"/>
    <property type="match status" value="1"/>
</dbReference>
<organism evidence="8 9">
    <name type="scientific">Psylliodes chrysocephalus</name>
    <dbReference type="NCBI Taxonomy" id="3402493"/>
    <lineage>
        <taxon>Eukaryota</taxon>
        <taxon>Metazoa</taxon>
        <taxon>Ecdysozoa</taxon>
        <taxon>Arthropoda</taxon>
        <taxon>Hexapoda</taxon>
        <taxon>Insecta</taxon>
        <taxon>Pterygota</taxon>
        <taxon>Neoptera</taxon>
        <taxon>Endopterygota</taxon>
        <taxon>Coleoptera</taxon>
        <taxon>Polyphaga</taxon>
        <taxon>Cucujiformia</taxon>
        <taxon>Chrysomeloidea</taxon>
        <taxon>Chrysomelidae</taxon>
        <taxon>Galerucinae</taxon>
        <taxon>Alticini</taxon>
        <taxon>Psylliodes</taxon>
    </lineage>
</organism>
<evidence type="ECO:0000256" key="1">
    <source>
        <dbReference type="ARBA" id="ARBA00004141"/>
    </source>
</evidence>
<dbReference type="GO" id="GO:0008528">
    <property type="term" value="F:G protein-coupled peptide receptor activity"/>
    <property type="evidence" value="ECO:0007669"/>
    <property type="project" value="TreeGrafter"/>
</dbReference>
<dbReference type="GO" id="GO:0007166">
    <property type="term" value="P:cell surface receptor signaling pathway"/>
    <property type="evidence" value="ECO:0007669"/>
    <property type="project" value="InterPro"/>
</dbReference>
<evidence type="ECO:0000256" key="4">
    <source>
        <dbReference type="ARBA" id="ARBA00023136"/>
    </source>
</evidence>
<keyword evidence="6" id="KW-0732">Signal</keyword>
<comment type="subcellular location">
    <subcellularLocation>
        <location evidence="1">Membrane</location>
        <topology evidence="1">Multi-pass membrane protein</topology>
    </subcellularLocation>
</comment>
<evidence type="ECO:0000256" key="5">
    <source>
        <dbReference type="SAM" id="Phobius"/>
    </source>
</evidence>
<proteinExistence type="predicted"/>
<feature type="transmembrane region" description="Helical" evidence="5">
    <location>
        <begin position="475"/>
        <end position="494"/>
    </location>
</feature>
<feature type="transmembrane region" description="Helical" evidence="5">
    <location>
        <begin position="310"/>
        <end position="332"/>
    </location>
</feature>
<dbReference type="CDD" id="cd15039">
    <property type="entry name" value="7tmB3_Methuselah-like"/>
    <property type="match status" value="1"/>
</dbReference>
<dbReference type="AlphaFoldDB" id="A0A9P0CSM9"/>
<dbReference type="PANTHER" id="PTHR47154">
    <property type="entry name" value="G-PROTEIN COUPLED RECEPTOR MTH-RELATED"/>
    <property type="match status" value="1"/>
</dbReference>
<evidence type="ECO:0000256" key="3">
    <source>
        <dbReference type="ARBA" id="ARBA00022989"/>
    </source>
</evidence>
<gene>
    <name evidence="8" type="ORF">PSYICH_LOCUS5975</name>
</gene>
<feature type="signal peptide" evidence="6">
    <location>
        <begin position="1"/>
        <end position="21"/>
    </location>
</feature>
<evidence type="ECO:0000256" key="6">
    <source>
        <dbReference type="SAM" id="SignalP"/>
    </source>
</evidence>
<feature type="transmembrane region" description="Helical" evidence="5">
    <location>
        <begin position="529"/>
        <end position="546"/>
    </location>
</feature>
<evidence type="ECO:0000259" key="7">
    <source>
        <dbReference type="PROSITE" id="PS50261"/>
    </source>
</evidence>
<feature type="transmembrane region" description="Helical" evidence="5">
    <location>
        <begin position="425"/>
        <end position="446"/>
    </location>
</feature>
<feature type="transmembrane region" description="Helical" evidence="5">
    <location>
        <begin position="380"/>
        <end position="405"/>
    </location>
</feature>
<feature type="transmembrane region" description="Helical" evidence="5">
    <location>
        <begin position="339"/>
        <end position="360"/>
    </location>
</feature>
<dbReference type="EMBL" id="OV651830">
    <property type="protein sequence ID" value="CAH1105130.1"/>
    <property type="molecule type" value="Genomic_DNA"/>
</dbReference>
<dbReference type="InterPro" id="IPR051384">
    <property type="entry name" value="Mth_GPCR"/>
</dbReference>
<accession>A0A9P0CSM9</accession>
<keyword evidence="9" id="KW-1185">Reference proteome</keyword>
<sequence>MHPNKIFTLLIIIINNQLSLQLNKCCEYEIDQFKNETFMCNEVKKSARLRINVLFEENVNKTECVDIFDNRVVIFERNNESFVKIEDVEALTKCCPGDYFYNATRKSCEKLSTQKQNTFNDKLIKIGLPLCQIISDLTLENLTEITFNSSSLYLPKSDDFFTENQFCLDETVDGKYVVRLCRDWRVCEDMKCIKKCCADGKSFVNGSNCQDTFVHGLEFNGFESFIGDIKGDFAVVHGNPGQGKVYMEPHISSFFLDEIGMFHNTKTNEIHPHPSQPYCIEHASKEGIINKHAYFGFFINESPPLETKFLWNRTAMIISSGFLIFTIFFYIISGETKKIFGKALVCFCCSLLALYILLVYHTFHTNLHLSKTKGLCKTLGFTIICLGFSSFMWLQIMCYDINSTFGKTCRYLDKNEKQRRDLKKFFFYSLYGWGVPLLYTILMTIFHLTDSLPHTIRIRLGKTKCGMEKGNYSEILFRAVPLTVVQFVNSIYFFKTITYILQVKKEIKQMVETPITLKKKRKFFARRERFGLIVKLSLTMGVFYLFEVISSFFDFSEHKATAILEIIWDFINCLQGLFIFLIFVCKRKNYDKLKKSNAMERIRKISLTTSVKTTLTTLPSANVNIS</sequence>
<dbReference type="OrthoDB" id="6134459at2759"/>
<dbReference type="InterPro" id="IPR017981">
    <property type="entry name" value="GPCR_2-like_7TM"/>
</dbReference>
<keyword evidence="2 5" id="KW-0812">Transmembrane</keyword>
<evidence type="ECO:0000313" key="8">
    <source>
        <dbReference type="EMBL" id="CAH1105130.1"/>
    </source>
</evidence>
<feature type="chain" id="PRO_5040415983" description="G-protein coupled receptors family 2 profile 2 domain-containing protein" evidence="6">
    <location>
        <begin position="22"/>
        <end position="626"/>
    </location>
</feature>
<reference evidence="8" key="1">
    <citation type="submission" date="2022-01" db="EMBL/GenBank/DDBJ databases">
        <authorList>
            <person name="King R."/>
        </authorList>
    </citation>
    <scope>NUCLEOTIDE SEQUENCE</scope>
</reference>
<evidence type="ECO:0000256" key="2">
    <source>
        <dbReference type="ARBA" id="ARBA00022692"/>
    </source>
</evidence>
<dbReference type="Proteomes" id="UP001153636">
    <property type="component" value="Chromosome 18"/>
</dbReference>
<dbReference type="GO" id="GO:0005886">
    <property type="term" value="C:plasma membrane"/>
    <property type="evidence" value="ECO:0007669"/>
    <property type="project" value="TreeGrafter"/>
</dbReference>
<protein>
    <recommendedName>
        <fullName evidence="7">G-protein coupled receptors family 2 profile 2 domain-containing protein</fullName>
    </recommendedName>
</protein>
<evidence type="ECO:0000313" key="9">
    <source>
        <dbReference type="Proteomes" id="UP001153636"/>
    </source>
</evidence>
<feature type="transmembrane region" description="Helical" evidence="5">
    <location>
        <begin position="566"/>
        <end position="585"/>
    </location>
</feature>
<keyword evidence="4 5" id="KW-0472">Membrane</keyword>
<feature type="domain" description="G-protein coupled receptors family 2 profile 2" evidence="7">
    <location>
        <begin position="308"/>
        <end position="587"/>
    </location>
</feature>
<dbReference type="PANTHER" id="PTHR47154:SF2">
    <property type="entry name" value="G-PROTEIN COUPLED RECEPTOR MTH-RELATED"/>
    <property type="match status" value="1"/>
</dbReference>
<name>A0A9P0CSM9_9CUCU</name>
<dbReference type="Gene3D" id="1.20.1070.10">
    <property type="entry name" value="Rhodopsin 7-helix transmembrane proteins"/>
    <property type="match status" value="1"/>
</dbReference>
<keyword evidence="3 5" id="KW-1133">Transmembrane helix</keyword>